<organism evidence="1 2">
    <name type="scientific">Violaceomyces palustris</name>
    <dbReference type="NCBI Taxonomy" id="1673888"/>
    <lineage>
        <taxon>Eukaryota</taxon>
        <taxon>Fungi</taxon>
        <taxon>Dikarya</taxon>
        <taxon>Basidiomycota</taxon>
        <taxon>Ustilaginomycotina</taxon>
        <taxon>Ustilaginomycetes</taxon>
        <taxon>Violaceomycetales</taxon>
        <taxon>Violaceomycetaceae</taxon>
        <taxon>Violaceomyces</taxon>
    </lineage>
</organism>
<dbReference type="Proteomes" id="UP000245626">
    <property type="component" value="Unassembled WGS sequence"/>
</dbReference>
<keyword evidence="2" id="KW-1185">Reference proteome</keyword>
<proteinExistence type="predicted"/>
<dbReference type="EMBL" id="KZ820593">
    <property type="protein sequence ID" value="PWN46999.1"/>
    <property type="molecule type" value="Genomic_DNA"/>
</dbReference>
<protein>
    <submittedName>
        <fullName evidence="1">Uncharacterized protein</fullName>
    </submittedName>
</protein>
<accession>A0ACD0NMG7</accession>
<sequence>MSDYGGIPPPPGLRSGSLHTQLYANNTLGFNSYSGNHNLGSSTSVDCNQVASGHATLSEIDNDRESGQEIDAKGSGADSDINFGLNDSGGDNSTLSCKNEPYNSMSIDPSATFSHALSQPQAQAQNAPFPSPSNLYLGTSSYLHPYRTIPTTTTTASTFPNPSHVVRQQQQQQQQPYCFPLYPHLSSSQPFEGETTADGVSRQNLMRPLQENFDHHHHHHHHPHPLPFGRTLIATKLQSTPSPTTIKPKRQRALYACERCKARKQKCDNALPRCSNCVRGKAECNTVNKAALLNSGLKEHIDNLERRCKDLQDQVKRLNDLNAQYHLAFKDQQFKLQRVPLLSTFHQVERLKERSTEFQQHSQERCSRDKRGMISTKPELPSETEFVDPKIYGGSNAGDLTLSL</sequence>
<evidence type="ECO:0000313" key="1">
    <source>
        <dbReference type="EMBL" id="PWN46999.1"/>
    </source>
</evidence>
<name>A0ACD0NMG7_9BASI</name>
<reference evidence="1 2" key="1">
    <citation type="journal article" date="2018" name="Mol. Biol. Evol.">
        <title>Broad Genomic Sampling Reveals a Smut Pathogenic Ancestry of the Fungal Clade Ustilaginomycotina.</title>
        <authorList>
            <person name="Kijpornyongpan T."/>
            <person name="Mondo S.J."/>
            <person name="Barry K."/>
            <person name="Sandor L."/>
            <person name="Lee J."/>
            <person name="Lipzen A."/>
            <person name="Pangilinan J."/>
            <person name="LaButti K."/>
            <person name="Hainaut M."/>
            <person name="Henrissat B."/>
            <person name="Grigoriev I.V."/>
            <person name="Spatafora J.W."/>
            <person name="Aime M.C."/>
        </authorList>
    </citation>
    <scope>NUCLEOTIDE SEQUENCE [LARGE SCALE GENOMIC DNA]</scope>
    <source>
        <strain evidence="1 2">SA 807</strain>
    </source>
</reference>
<evidence type="ECO:0000313" key="2">
    <source>
        <dbReference type="Proteomes" id="UP000245626"/>
    </source>
</evidence>
<gene>
    <name evidence="1" type="ORF">IE53DRAFT_371833</name>
</gene>